<protein>
    <submittedName>
        <fullName evidence="1">Uncharacterized protein</fullName>
    </submittedName>
</protein>
<proteinExistence type="predicted"/>
<name>A0AAV7L3Z0_PLEWA</name>
<accession>A0AAV7L3Z0</accession>
<comment type="caution">
    <text evidence="1">The sequence shown here is derived from an EMBL/GenBank/DDBJ whole genome shotgun (WGS) entry which is preliminary data.</text>
</comment>
<organism evidence="1 2">
    <name type="scientific">Pleurodeles waltl</name>
    <name type="common">Iberian ribbed newt</name>
    <dbReference type="NCBI Taxonomy" id="8319"/>
    <lineage>
        <taxon>Eukaryota</taxon>
        <taxon>Metazoa</taxon>
        <taxon>Chordata</taxon>
        <taxon>Craniata</taxon>
        <taxon>Vertebrata</taxon>
        <taxon>Euteleostomi</taxon>
        <taxon>Amphibia</taxon>
        <taxon>Batrachia</taxon>
        <taxon>Caudata</taxon>
        <taxon>Salamandroidea</taxon>
        <taxon>Salamandridae</taxon>
        <taxon>Pleurodelinae</taxon>
        <taxon>Pleurodeles</taxon>
    </lineage>
</organism>
<keyword evidence="2" id="KW-1185">Reference proteome</keyword>
<reference evidence="1" key="1">
    <citation type="journal article" date="2022" name="bioRxiv">
        <title>Sequencing and chromosome-scale assembly of the giantPleurodeles waltlgenome.</title>
        <authorList>
            <person name="Brown T."/>
            <person name="Elewa A."/>
            <person name="Iarovenko S."/>
            <person name="Subramanian E."/>
            <person name="Araus A.J."/>
            <person name="Petzold A."/>
            <person name="Susuki M."/>
            <person name="Suzuki K.-i.T."/>
            <person name="Hayashi T."/>
            <person name="Toyoda A."/>
            <person name="Oliveira C."/>
            <person name="Osipova E."/>
            <person name="Leigh N.D."/>
            <person name="Simon A."/>
            <person name="Yun M.H."/>
        </authorList>
    </citation>
    <scope>NUCLEOTIDE SEQUENCE</scope>
    <source>
        <strain evidence="1">20211129_DDA</strain>
        <tissue evidence="1">Liver</tissue>
    </source>
</reference>
<evidence type="ECO:0000313" key="2">
    <source>
        <dbReference type="Proteomes" id="UP001066276"/>
    </source>
</evidence>
<gene>
    <name evidence="1" type="ORF">NDU88_002598</name>
</gene>
<sequence length="227" mass="25717">MDDPGEKRHRRSMEGRGPVMCSSRRWQWEPWTTIRVEQWDRLTCVGGGIPTTWRWRSEPCPTREMSLGWQWSSQPGRRLVLWWLSGAEHLLGPFVGGGIRRGQHWRSVIRVSMAVAEWWIAATAATLGRRSNVALFCTVVAKDSKHRQRRLRHSSELAEVCWWWGLRYDTGGPGGAPNEGGVSWMVAEMQTGGAPSVADLGERIILQASVRGVGENWQPHGRPRTEA</sequence>
<dbReference type="Proteomes" id="UP001066276">
    <property type="component" value="Chromosome 12"/>
</dbReference>
<dbReference type="EMBL" id="JANPWB010000016">
    <property type="protein sequence ID" value="KAJ1082430.1"/>
    <property type="molecule type" value="Genomic_DNA"/>
</dbReference>
<evidence type="ECO:0000313" key="1">
    <source>
        <dbReference type="EMBL" id="KAJ1082430.1"/>
    </source>
</evidence>
<dbReference type="AlphaFoldDB" id="A0AAV7L3Z0"/>